<evidence type="ECO:0000256" key="1">
    <source>
        <dbReference type="ARBA" id="ARBA00004141"/>
    </source>
</evidence>
<keyword evidence="3 8" id="KW-1133">Transmembrane helix</keyword>
<name>A0A913WXQ4_EXADI</name>
<dbReference type="CDD" id="cd00637">
    <property type="entry name" value="7tm_classA_rhodopsin-like"/>
    <property type="match status" value="1"/>
</dbReference>
<feature type="domain" description="G-protein coupled receptors family 1 profile" evidence="9">
    <location>
        <begin position="1"/>
        <end position="233"/>
    </location>
</feature>
<proteinExistence type="predicted"/>
<dbReference type="GO" id="GO:0004930">
    <property type="term" value="F:G protein-coupled receptor activity"/>
    <property type="evidence" value="ECO:0007669"/>
    <property type="project" value="UniProtKB-KW"/>
</dbReference>
<dbReference type="AlphaFoldDB" id="A0A913WXQ4"/>
<evidence type="ECO:0000256" key="6">
    <source>
        <dbReference type="ARBA" id="ARBA00023170"/>
    </source>
</evidence>
<feature type="transmembrane region" description="Helical" evidence="8">
    <location>
        <begin position="173"/>
        <end position="197"/>
    </location>
</feature>
<dbReference type="Pfam" id="PF00001">
    <property type="entry name" value="7tm_1"/>
    <property type="match status" value="1"/>
</dbReference>
<dbReference type="InterPro" id="IPR017452">
    <property type="entry name" value="GPCR_Rhodpsn_7TM"/>
</dbReference>
<feature type="transmembrane region" description="Helical" evidence="8">
    <location>
        <begin position="79"/>
        <end position="101"/>
    </location>
</feature>
<evidence type="ECO:0000313" key="11">
    <source>
        <dbReference type="Proteomes" id="UP000887567"/>
    </source>
</evidence>
<dbReference type="Gene3D" id="1.20.1070.10">
    <property type="entry name" value="Rhodopsin 7-helix transmembrane proteins"/>
    <property type="match status" value="1"/>
</dbReference>
<protein>
    <recommendedName>
        <fullName evidence="9">G-protein coupled receptors family 1 profile domain-containing protein</fullName>
    </recommendedName>
</protein>
<keyword evidence="5 8" id="KW-0472">Membrane</keyword>
<evidence type="ECO:0000256" key="8">
    <source>
        <dbReference type="SAM" id="Phobius"/>
    </source>
</evidence>
<evidence type="ECO:0000313" key="10">
    <source>
        <dbReference type="EnsemblMetazoa" id="XP_020895714.1"/>
    </source>
</evidence>
<dbReference type="GeneID" id="110234667"/>
<sequence>MAVSDLIAGLFPIKIIEINFDSEWLIGGDIGNALCKLSNFTINTSFAVSAYSCVAIAIDRYFAVAHPFKRPFEGKMKHVIAVVWIIAAFMNSPNLHYLVIIQYGNLLNCSVSKKDRSSLLVYFYVVTVTLTSVLPVLLILITYLLTIYKLFHHKLPELQTAQRRKREQQNKKVLKHAVTIAVLLFICHGFWVTVVLLNTQGKLDDLSSSIVSNLLEAKDFVAVLTLVYNFFIYLIFNDFYRENIQALIYKLLSI</sequence>
<keyword evidence="2 8" id="KW-0812">Transmembrane</keyword>
<dbReference type="EnsemblMetazoa" id="XM_021040055.1">
    <property type="protein sequence ID" value="XP_020895714.1"/>
    <property type="gene ID" value="LOC110234667"/>
</dbReference>
<comment type="subcellular location">
    <subcellularLocation>
        <location evidence="1">Membrane</location>
        <topology evidence="1">Multi-pass membrane protein</topology>
    </subcellularLocation>
</comment>
<evidence type="ECO:0000259" key="9">
    <source>
        <dbReference type="PROSITE" id="PS50262"/>
    </source>
</evidence>
<dbReference type="InterPro" id="IPR000276">
    <property type="entry name" value="GPCR_Rhodpsn"/>
</dbReference>
<keyword evidence="6" id="KW-0675">Receptor</keyword>
<dbReference type="PROSITE" id="PS50262">
    <property type="entry name" value="G_PROTEIN_RECEP_F1_2"/>
    <property type="match status" value="1"/>
</dbReference>
<keyword evidence="4" id="KW-0297">G-protein coupled receptor</keyword>
<evidence type="ECO:0000256" key="2">
    <source>
        <dbReference type="ARBA" id="ARBA00022692"/>
    </source>
</evidence>
<evidence type="ECO:0000256" key="7">
    <source>
        <dbReference type="ARBA" id="ARBA00023224"/>
    </source>
</evidence>
<evidence type="ECO:0000256" key="3">
    <source>
        <dbReference type="ARBA" id="ARBA00022989"/>
    </source>
</evidence>
<dbReference type="PRINTS" id="PR00237">
    <property type="entry name" value="GPCRRHODOPSN"/>
</dbReference>
<organism evidence="10 11">
    <name type="scientific">Exaiptasia diaphana</name>
    <name type="common">Tropical sea anemone</name>
    <name type="synonym">Aiptasia pulchella</name>
    <dbReference type="NCBI Taxonomy" id="2652724"/>
    <lineage>
        <taxon>Eukaryota</taxon>
        <taxon>Metazoa</taxon>
        <taxon>Cnidaria</taxon>
        <taxon>Anthozoa</taxon>
        <taxon>Hexacorallia</taxon>
        <taxon>Actiniaria</taxon>
        <taxon>Aiptasiidae</taxon>
        <taxon>Exaiptasia</taxon>
    </lineage>
</organism>
<evidence type="ECO:0000256" key="4">
    <source>
        <dbReference type="ARBA" id="ARBA00023040"/>
    </source>
</evidence>
<dbReference type="RefSeq" id="XP_020895714.1">
    <property type="nucleotide sequence ID" value="XM_021040055.1"/>
</dbReference>
<dbReference type="PANTHER" id="PTHR45695">
    <property type="entry name" value="LEUCOKININ RECEPTOR-RELATED"/>
    <property type="match status" value="1"/>
</dbReference>
<feature type="transmembrane region" description="Helical" evidence="8">
    <location>
        <begin position="217"/>
        <end position="236"/>
    </location>
</feature>
<dbReference type="OMA" id="HYLVIIQ"/>
<feature type="transmembrane region" description="Helical" evidence="8">
    <location>
        <begin position="121"/>
        <end position="145"/>
    </location>
</feature>
<dbReference type="PANTHER" id="PTHR45695:SF9">
    <property type="entry name" value="LEUCOKININ RECEPTOR"/>
    <property type="match status" value="1"/>
</dbReference>
<dbReference type="OrthoDB" id="6076970at2759"/>
<dbReference type="Proteomes" id="UP000887567">
    <property type="component" value="Unplaced"/>
</dbReference>
<dbReference type="SUPFAM" id="SSF81321">
    <property type="entry name" value="Family A G protein-coupled receptor-like"/>
    <property type="match status" value="1"/>
</dbReference>
<dbReference type="GO" id="GO:0005886">
    <property type="term" value="C:plasma membrane"/>
    <property type="evidence" value="ECO:0007669"/>
    <property type="project" value="TreeGrafter"/>
</dbReference>
<dbReference type="KEGG" id="epa:110234667"/>
<keyword evidence="11" id="KW-1185">Reference proteome</keyword>
<accession>A0A913WXQ4</accession>
<reference evidence="10" key="1">
    <citation type="submission" date="2022-11" db="UniProtKB">
        <authorList>
            <consortium name="EnsemblMetazoa"/>
        </authorList>
    </citation>
    <scope>IDENTIFICATION</scope>
</reference>
<evidence type="ECO:0000256" key="5">
    <source>
        <dbReference type="ARBA" id="ARBA00023136"/>
    </source>
</evidence>
<keyword evidence="7" id="KW-0807">Transducer</keyword>